<dbReference type="InterPro" id="IPR028889">
    <property type="entry name" value="USP"/>
</dbReference>
<dbReference type="InterPro" id="IPR001394">
    <property type="entry name" value="Peptidase_C19_UCH"/>
</dbReference>
<evidence type="ECO:0000256" key="3">
    <source>
        <dbReference type="ARBA" id="ARBA00022664"/>
    </source>
</evidence>
<dbReference type="GO" id="GO:0016579">
    <property type="term" value="P:protein deubiquitination"/>
    <property type="evidence" value="ECO:0007669"/>
    <property type="project" value="InterPro"/>
</dbReference>
<dbReference type="SUPFAM" id="SSF54001">
    <property type="entry name" value="Cysteine proteinases"/>
    <property type="match status" value="1"/>
</dbReference>
<evidence type="ECO:0000256" key="6">
    <source>
        <dbReference type="ARBA" id="ARBA00022771"/>
    </source>
</evidence>
<dbReference type="InterPro" id="IPR013083">
    <property type="entry name" value="Znf_RING/FYVE/PHD"/>
</dbReference>
<evidence type="ECO:0000256" key="10">
    <source>
        <dbReference type="PROSITE-ProRule" id="PRU00502"/>
    </source>
</evidence>
<dbReference type="Pfam" id="PF02148">
    <property type="entry name" value="zf-UBP"/>
    <property type="match status" value="1"/>
</dbReference>
<dbReference type="EMBL" id="JH711573">
    <property type="protein sequence ID" value="EIW87109.1"/>
    <property type="molecule type" value="Genomic_DNA"/>
</dbReference>
<keyword evidence="8" id="KW-0508">mRNA splicing</keyword>
<keyword evidence="9" id="KW-0539">Nucleus</keyword>
<protein>
    <submittedName>
        <fullName evidence="14">Cysteine proteinase</fullName>
    </submittedName>
</protein>
<dbReference type="Proteomes" id="UP000053558">
    <property type="component" value="Unassembled WGS sequence"/>
</dbReference>
<dbReference type="InterPro" id="IPR001607">
    <property type="entry name" value="Znf_UBP"/>
</dbReference>
<dbReference type="FunFam" id="3.30.40.10:FF:000068">
    <property type="entry name" value="U4/U6.U5 tri-snRNP-associated protein 2"/>
    <property type="match status" value="1"/>
</dbReference>
<evidence type="ECO:0000256" key="8">
    <source>
        <dbReference type="ARBA" id="ARBA00023187"/>
    </source>
</evidence>
<evidence type="ECO:0000256" key="1">
    <source>
        <dbReference type="ARBA" id="ARBA00004123"/>
    </source>
</evidence>
<dbReference type="SUPFAM" id="SSF57850">
    <property type="entry name" value="RING/U-box"/>
    <property type="match status" value="1"/>
</dbReference>
<dbReference type="PROSITE" id="PS50271">
    <property type="entry name" value="ZF_UBP"/>
    <property type="match status" value="1"/>
</dbReference>
<evidence type="ECO:0000256" key="4">
    <source>
        <dbReference type="ARBA" id="ARBA00022723"/>
    </source>
</evidence>
<evidence type="ECO:0000259" key="13">
    <source>
        <dbReference type="PROSITE" id="PS50271"/>
    </source>
</evidence>
<comment type="subcellular location">
    <subcellularLocation>
        <location evidence="1">Nucleus</location>
    </subcellularLocation>
</comment>
<dbReference type="InterPro" id="IPR033809">
    <property type="entry name" value="USP39"/>
</dbReference>
<evidence type="ECO:0000259" key="12">
    <source>
        <dbReference type="PROSITE" id="PS50235"/>
    </source>
</evidence>
<dbReference type="InterPro" id="IPR050185">
    <property type="entry name" value="Ub_carboxyl-term_hydrolase"/>
</dbReference>
<dbReference type="GO" id="GO:0004843">
    <property type="term" value="F:cysteine-type deubiquitinase activity"/>
    <property type="evidence" value="ECO:0007669"/>
    <property type="project" value="InterPro"/>
</dbReference>
<comment type="similarity">
    <text evidence="2">Belongs to the peptidase C19 family.</text>
</comment>
<keyword evidence="4" id="KW-0479">Metal-binding</keyword>
<feature type="domain" description="USP" evidence="12">
    <location>
        <begin position="184"/>
        <end position="510"/>
    </location>
</feature>
<dbReference type="GeneID" id="19207044"/>
<dbReference type="GO" id="GO:0005681">
    <property type="term" value="C:spliceosomal complex"/>
    <property type="evidence" value="ECO:0007669"/>
    <property type="project" value="UniProtKB-KW"/>
</dbReference>
<evidence type="ECO:0000256" key="11">
    <source>
        <dbReference type="SAM" id="MobiDB-lite"/>
    </source>
</evidence>
<dbReference type="GO" id="GO:0008270">
    <property type="term" value="F:zinc ion binding"/>
    <property type="evidence" value="ECO:0007669"/>
    <property type="project" value="UniProtKB-KW"/>
</dbReference>
<comment type="caution">
    <text evidence="14">The sequence shown here is derived from an EMBL/GenBank/DDBJ whole genome shotgun (WGS) entry which is preliminary data.</text>
</comment>
<keyword evidence="7" id="KW-0862">Zinc</keyword>
<name>A0A5M3N6P6_CONPW</name>
<dbReference type="KEGG" id="cput:CONPUDRAFT_45051"/>
<evidence type="ECO:0000313" key="15">
    <source>
        <dbReference type="Proteomes" id="UP000053558"/>
    </source>
</evidence>
<reference evidence="15" key="1">
    <citation type="journal article" date="2012" name="Science">
        <title>The Paleozoic origin of enzymatic lignin decomposition reconstructed from 31 fungal genomes.</title>
        <authorList>
            <person name="Floudas D."/>
            <person name="Binder M."/>
            <person name="Riley R."/>
            <person name="Barry K."/>
            <person name="Blanchette R.A."/>
            <person name="Henrissat B."/>
            <person name="Martinez A.T."/>
            <person name="Otillar R."/>
            <person name="Spatafora J.W."/>
            <person name="Yadav J.S."/>
            <person name="Aerts A."/>
            <person name="Benoit I."/>
            <person name="Boyd A."/>
            <person name="Carlson A."/>
            <person name="Copeland A."/>
            <person name="Coutinho P.M."/>
            <person name="de Vries R.P."/>
            <person name="Ferreira P."/>
            <person name="Findley K."/>
            <person name="Foster B."/>
            <person name="Gaskell J."/>
            <person name="Glotzer D."/>
            <person name="Gorecki P."/>
            <person name="Heitman J."/>
            <person name="Hesse C."/>
            <person name="Hori C."/>
            <person name="Igarashi K."/>
            <person name="Jurgens J.A."/>
            <person name="Kallen N."/>
            <person name="Kersten P."/>
            <person name="Kohler A."/>
            <person name="Kuees U."/>
            <person name="Kumar T.K.A."/>
            <person name="Kuo A."/>
            <person name="LaButti K."/>
            <person name="Larrondo L.F."/>
            <person name="Lindquist E."/>
            <person name="Ling A."/>
            <person name="Lombard V."/>
            <person name="Lucas S."/>
            <person name="Lundell T."/>
            <person name="Martin R."/>
            <person name="McLaughlin D.J."/>
            <person name="Morgenstern I."/>
            <person name="Morin E."/>
            <person name="Murat C."/>
            <person name="Nagy L.G."/>
            <person name="Nolan M."/>
            <person name="Ohm R.A."/>
            <person name="Patyshakuliyeva A."/>
            <person name="Rokas A."/>
            <person name="Ruiz-Duenas F.J."/>
            <person name="Sabat G."/>
            <person name="Salamov A."/>
            <person name="Samejima M."/>
            <person name="Schmutz J."/>
            <person name="Slot J.C."/>
            <person name="St John F."/>
            <person name="Stenlid J."/>
            <person name="Sun H."/>
            <person name="Sun S."/>
            <person name="Syed K."/>
            <person name="Tsang A."/>
            <person name="Wiebenga A."/>
            <person name="Young D."/>
            <person name="Pisabarro A."/>
            <person name="Eastwood D.C."/>
            <person name="Martin F."/>
            <person name="Cullen D."/>
            <person name="Grigoriev I.V."/>
            <person name="Hibbett D.S."/>
        </authorList>
    </citation>
    <scope>NUCLEOTIDE SEQUENCE [LARGE SCALE GENOMIC DNA]</scope>
    <source>
        <strain evidence="15">RWD-64-598 SS2</strain>
    </source>
</reference>
<dbReference type="CDD" id="cd02669">
    <property type="entry name" value="Peptidase_C19M"/>
    <property type="match status" value="1"/>
</dbReference>
<feature type="domain" description="UBP-type" evidence="13">
    <location>
        <begin position="59"/>
        <end position="156"/>
    </location>
</feature>
<evidence type="ECO:0000256" key="5">
    <source>
        <dbReference type="ARBA" id="ARBA00022728"/>
    </source>
</evidence>
<dbReference type="RefSeq" id="XP_007762493.1">
    <property type="nucleotide sequence ID" value="XM_007764303.1"/>
</dbReference>
<dbReference type="PANTHER" id="PTHR21646">
    <property type="entry name" value="UBIQUITIN CARBOXYL-TERMINAL HYDROLASE"/>
    <property type="match status" value="1"/>
</dbReference>
<organism evidence="14 15">
    <name type="scientific">Coniophora puteana (strain RWD-64-598)</name>
    <name type="common">Brown rot fungus</name>
    <dbReference type="NCBI Taxonomy" id="741705"/>
    <lineage>
        <taxon>Eukaryota</taxon>
        <taxon>Fungi</taxon>
        <taxon>Dikarya</taxon>
        <taxon>Basidiomycota</taxon>
        <taxon>Agaricomycotina</taxon>
        <taxon>Agaricomycetes</taxon>
        <taxon>Agaricomycetidae</taxon>
        <taxon>Boletales</taxon>
        <taxon>Coniophorineae</taxon>
        <taxon>Coniophoraceae</taxon>
        <taxon>Coniophora</taxon>
    </lineage>
</organism>
<dbReference type="Gene3D" id="3.90.70.10">
    <property type="entry name" value="Cysteine proteinases"/>
    <property type="match status" value="1"/>
</dbReference>
<keyword evidence="15" id="KW-1185">Reference proteome</keyword>
<evidence type="ECO:0000256" key="2">
    <source>
        <dbReference type="ARBA" id="ARBA00009085"/>
    </source>
</evidence>
<evidence type="ECO:0000256" key="7">
    <source>
        <dbReference type="ARBA" id="ARBA00022833"/>
    </source>
</evidence>
<dbReference type="Gene3D" id="3.30.40.10">
    <property type="entry name" value="Zinc/RING finger domain, C3HC4 (zinc finger)"/>
    <property type="match status" value="1"/>
</dbReference>
<dbReference type="SMART" id="SM00290">
    <property type="entry name" value="ZnF_UBP"/>
    <property type="match status" value="1"/>
</dbReference>
<feature type="compositionally biased region" description="Acidic residues" evidence="11">
    <location>
        <begin position="36"/>
        <end position="45"/>
    </location>
</feature>
<dbReference type="GO" id="GO:0000245">
    <property type="term" value="P:spliceosomal complex assembly"/>
    <property type="evidence" value="ECO:0007669"/>
    <property type="project" value="InterPro"/>
</dbReference>
<keyword evidence="5" id="KW-0747">Spliceosome</keyword>
<keyword evidence="6 10" id="KW-0863">Zinc-finger</keyword>
<proteinExistence type="inferred from homology"/>
<accession>A0A5M3N6P6</accession>
<feature type="region of interest" description="Disordered" evidence="11">
    <location>
        <begin position="1"/>
        <end position="58"/>
    </location>
</feature>
<dbReference type="PROSITE" id="PS50235">
    <property type="entry name" value="USP_3"/>
    <property type="match status" value="1"/>
</dbReference>
<dbReference type="OrthoDB" id="10263353at2759"/>
<dbReference type="Pfam" id="PF00443">
    <property type="entry name" value="UCH"/>
    <property type="match status" value="1"/>
</dbReference>
<gene>
    <name evidence="14" type="ORF">CONPUDRAFT_45051</name>
</gene>
<feature type="compositionally biased region" description="Low complexity" evidence="11">
    <location>
        <begin position="21"/>
        <end position="35"/>
    </location>
</feature>
<dbReference type="InterPro" id="IPR038765">
    <property type="entry name" value="Papain-like_cys_pep_sf"/>
</dbReference>
<sequence length="531" mass="59457">MIDATERPSKRARVDGEDESASASPAPASTATPADLPDDDDDDPYGEQAAKTGKGQPRASDLYLDTINRAQLDFDFEKLCSVSLSNINVYGCLVCGKYFQGRGKSSYAYYHSIHEDHHVFINLETTKVYVLPDGYAVSDPSLEDISFVLNPSFTKSATAALSTPAHLSRPSYDLAGHAYLPGYVGLNNIKKNDHMNVIIHALLHIPPLRDYLLLTRPTGKETELVRRFAVLAKKLWNPRLFKSQVSPHEFLQEVNRASTGRFRLENQGDPVEFLGWLLNRLHQDMGGTRKKNSSIIFSTFQGELRAQTQQVLVRPDTGTNEKPRFDIARDIRTTVSPFLFLAVDLPPPPLFQDAVEKNIIPQVNIHSVLAKYDGETTQELGGQVKRYKCQRLPPYIIIHFKRFTKNAFVEEKNPTIVNFPLRGLDFRDYLDAPSTAPGDTVYDLIANVTHESVAGTARDLAATTWKVHLRAAGGGGDTEKWFQIQDLIVEETRKEMIFLGETVLQIWERRRQAPTLATSNGQGAKMDVDRS</sequence>
<feature type="compositionally biased region" description="Basic and acidic residues" evidence="11">
    <location>
        <begin position="1"/>
        <end position="15"/>
    </location>
</feature>
<dbReference type="AlphaFoldDB" id="A0A5M3N6P6"/>
<evidence type="ECO:0000313" key="14">
    <source>
        <dbReference type="EMBL" id="EIW87109.1"/>
    </source>
</evidence>
<dbReference type="OMA" id="QLRRFKC"/>
<keyword evidence="3" id="KW-0507">mRNA processing</keyword>
<evidence type="ECO:0000256" key="9">
    <source>
        <dbReference type="ARBA" id="ARBA00023242"/>
    </source>
</evidence>
<dbReference type="PANTHER" id="PTHR21646:SF16">
    <property type="entry name" value="U4_U6.U5 TRI-SNRNP-ASSOCIATED PROTEIN 2"/>
    <property type="match status" value="1"/>
</dbReference>